<dbReference type="PANTHER" id="PTHR13318:SF101">
    <property type="entry name" value="F-BOX_LRR PROTEIN"/>
    <property type="match status" value="1"/>
</dbReference>
<dbReference type="InterPro" id="IPR032675">
    <property type="entry name" value="LRR_dom_sf"/>
</dbReference>
<dbReference type="InterPro" id="IPR057207">
    <property type="entry name" value="FBXL15_LRR"/>
</dbReference>
<evidence type="ECO:0000259" key="2">
    <source>
        <dbReference type="Pfam" id="PF25372"/>
    </source>
</evidence>
<dbReference type="SMART" id="SM00367">
    <property type="entry name" value="LRR_CC"/>
    <property type="match status" value="6"/>
</dbReference>
<reference evidence="3" key="2">
    <citation type="journal article" date="2023" name="Plants (Basel)">
        <title>Annotation of the Turnera subulata (Passifloraceae) Draft Genome Reveals the S-Locus Evolved after the Divergence of Turneroideae from Passifloroideae in a Stepwise Manner.</title>
        <authorList>
            <person name="Henning P.M."/>
            <person name="Roalson E.H."/>
            <person name="Mir W."/>
            <person name="McCubbin A.G."/>
            <person name="Shore J.S."/>
        </authorList>
    </citation>
    <scope>NUCLEOTIDE SEQUENCE</scope>
    <source>
        <strain evidence="3">F60SS</strain>
    </source>
</reference>
<dbReference type="Pfam" id="PF25372">
    <property type="entry name" value="DUF7885"/>
    <property type="match status" value="1"/>
</dbReference>
<feature type="region of interest" description="Disordered" evidence="1">
    <location>
        <begin position="319"/>
        <end position="351"/>
    </location>
</feature>
<name>A0A9Q0F579_9ROSI</name>
<dbReference type="OrthoDB" id="10257471at2759"/>
<protein>
    <recommendedName>
        <fullName evidence="2">F-box/LRR-repeat protein 15-like leucin rich repeat domain-containing protein</fullName>
    </recommendedName>
</protein>
<evidence type="ECO:0000313" key="4">
    <source>
        <dbReference type="Proteomes" id="UP001141552"/>
    </source>
</evidence>
<dbReference type="Proteomes" id="UP001141552">
    <property type="component" value="Unassembled WGS sequence"/>
</dbReference>
<evidence type="ECO:0000313" key="3">
    <source>
        <dbReference type="EMBL" id="KAJ4825233.1"/>
    </source>
</evidence>
<sequence length="798" mass="87578">LLLLLLLLLFLFFFLLPCLFFLLQCPAMPNLRSRQIPPPPLPTKTKNPLTPKPATPARSREPTVGPDTPSPEPTRRRSTRLASKSAPTPNRSHEEETAVNGVCSTEKEEEEGNGKFGSEDNVIDEMGEGVADVGVDDDGDGDLSGVLSLRSGKRVGKRKLVEKGGESQAKRKKKLVLEVKTVFEEVGKGKKLVVEEEGAVDDEKLNGGVGGSGGWCGRRKRVRYSREEKGKQVVVDESPVSGWNGGVKAELESEVKDLVEGLAKSVKLEARDENTGNKDLHLKEGKRERDGNARKLDSRMEQFRDIARQNAYRFAHFEAEEQDGDDGLSPVAGEEVASREEEEEKVEDWPGPFSSAMKIIRDRANKLSSQQGAPTLEKNQSVPVMWIPKGRDRPRRSVPSLEELALKILVSNADAITSLETVPDALRHKLCRLLCDSRRMNSHVLDLLVCGSPLEIRLKDCSWLSEEAFTKCFESCDTTNLRVLQIDQSGRCLPDYVLPNTLARSSGSLPALTTLSIRGACRLSDVGLECLVSSAPALQSINLSQCSLLSPSSLDTVAGSLGSVLRELYIDDCQSIDAMLILPSLKRFEHLEVLSLRRIQTVCDEFVKEFVVTRGHKMKELVFSDCVKLTDLSVKVIAESCSGLRALDLCNLRKLTDSALGYLANGCPGIHSLRLCRNAFSDEAIAAFVETAGELLKDFSLNNVKKVGNSTALSIAKRSRNLTYLDLSFCRNLTNEALGLIVDSCPLKVLKVFGCSQITKVLLDGHSNTDVKILGSTVSQLLESVGVSDVEEYPLRYS</sequence>
<organism evidence="3 4">
    <name type="scientific">Turnera subulata</name>
    <dbReference type="NCBI Taxonomy" id="218843"/>
    <lineage>
        <taxon>Eukaryota</taxon>
        <taxon>Viridiplantae</taxon>
        <taxon>Streptophyta</taxon>
        <taxon>Embryophyta</taxon>
        <taxon>Tracheophyta</taxon>
        <taxon>Spermatophyta</taxon>
        <taxon>Magnoliopsida</taxon>
        <taxon>eudicotyledons</taxon>
        <taxon>Gunneridae</taxon>
        <taxon>Pentapetalae</taxon>
        <taxon>rosids</taxon>
        <taxon>fabids</taxon>
        <taxon>Malpighiales</taxon>
        <taxon>Passifloraceae</taxon>
        <taxon>Turnera</taxon>
    </lineage>
</organism>
<comment type="caution">
    <text evidence="3">The sequence shown here is derived from an EMBL/GenBank/DDBJ whole genome shotgun (WGS) entry which is preliminary data.</text>
</comment>
<feature type="region of interest" description="Disordered" evidence="1">
    <location>
        <begin position="33"/>
        <end position="121"/>
    </location>
</feature>
<keyword evidence="4" id="KW-1185">Reference proteome</keyword>
<dbReference type="EMBL" id="JAKUCV010006966">
    <property type="protein sequence ID" value="KAJ4825233.1"/>
    <property type="molecule type" value="Genomic_DNA"/>
</dbReference>
<gene>
    <name evidence="3" type="ORF">Tsubulata_035454</name>
</gene>
<proteinExistence type="predicted"/>
<dbReference type="SUPFAM" id="SSF52047">
    <property type="entry name" value="RNI-like"/>
    <property type="match status" value="1"/>
</dbReference>
<accession>A0A9Q0F579</accession>
<evidence type="ECO:0000256" key="1">
    <source>
        <dbReference type="SAM" id="MobiDB-lite"/>
    </source>
</evidence>
<feature type="domain" description="F-box/LRR-repeat protein 15-like leucin rich repeat" evidence="2">
    <location>
        <begin position="610"/>
        <end position="759"/>
    </location>
</feature>
<dbReference type="AlphaFoldDB" id="A0A9Q0F579"/>
<dbReference type="PANTHER" id="PTHR13318">
    <property type="entry name" value="PARTNER OF PAIRED, ISOFORM B-RELATED"/>
    <property type="match status" value="1"/>
</dbReference>
<dbReference type="InterPro" id="IPR006553">
    <property type="entry name" value="Leu-rich_rpt_Cys-con_subtyp"/>
</dbReference>
<feature type="non-terminal residue" evidence="3">
    <location>
        <position position="1"/>
    </location>
</feature>
<dbReference type="GO" id="GO:0031146">
    <property type="term" value="P:SCF-dependent proteasomal ubiquitin-dependent protein catabolic process"/>
    <property type="evidence" value="ECO:0007669"/>
    <property type="project" value="TreeGrafter"/>
</dbReference>
<feature type="compositionally biased region" description="Polar residues" evidence="1">
    <location>
        <begin position="81"/>
        <end position="90"/>
    </location>
</feature>
<dbReference type="FunFam" id="3.80.10.10:FF:000777">
    <property type="entry name" value="RNI-like superfamily protein"/>
    <property type="match status" value="1"/>
</dbReference>
<reference evidence="3" key="1">
    <citation type="submission" date="2022-02" db="EMBL/GenBank/DDBJ databases">
        <authorList>
            <person name="Henning P.M."/>
            <person name="McCubbin A.G."/>
            <person name="Shore J.S."/>
        </authorList>
    </citation>
    <scope>NUCLEOTIDE SEQUENCE</scope>
    <source>
        <strain evidence="3">F60SS</strain>
        <tissue evidence="3">Leaves</tissue>
    </source>
</reference>
<feature type="region of interest" description="Disordered" evidence="1">
    <location>
        <begin position="270"/>
        <end position="298"/>
    </location>
</feature>
<dbReference type="GO" id="GO:0019005">
    <property type="term" value="C:SCF ubiquitin ligase complex"/>
    <property type="evidence" value="ECO:0007669"/>
    <property type="project" value="TreeGrafter"/>
</dbReference>
<dbReference type="Gene3D" id="3.80.10.10">
    <property type="entry name" value="Ribonuclease Inhibitor"/>
    <property type="match status" value="2"/>
</dbReference>